<reference evidence="2" key="1">
    <citation type="submission" date="2020-04" db="EMBL/GenBank/DDBJ databases">
        <authorList>
            <person name="Brown S."/>
        </authorList>
    </citation>
    <scope>NUCLEOTIDE SEQUENCE</scope>
    <source>
        <strain evidence="2">DJ015</strain>
    </source>
</reference>
<gene>
    <name evidence="2" type="ORF">HGI39_02670</name>
</gene>
<accession>A0AAW3W454</accession>
<protein>
    <recommendedName>
        <fullName evidence="4">Transposase</fullName>
    </recommendedName>
</protein>
<name>A0AAW3W454_CLOBE</name>
<dbReference type="Proteomes" id="UP001194098">
    <property type="component" value="Unassembled WGS sequence"/>
</dbReference>
<sequence length="41" mass="4933">MESYNNQLRKATKSNQVFPNDKSLRKTPYIVIIQWRHEIKG</sequence>
<organism evidence="2 3">
    <name type="scientific">Clostridium beijerinckii</name>
    <name type="common">Clostridium MP</name>
    <dbReference type="NCBI Taxonomy" id="1520"/>
    <lineage>
        <taxon>Bacteria</taxon>
        <taxon>Bacillati</taxon>
        <taxon>Bacillota</taxon>
        <taxon>Clostridia</taxon>
        <taxon>Eubacteriales</taxon>
        <taxon>Clostridiaceae</taxon>
        <taxon>Clostridium</taxon>
    </lineage>
</organism>
<feature type="region of interest" description="Disordered" evidence="1">
    <location>
        <begin position="1"/>
        <end position="21"/>
    </location>
</feature>
<evidence type="ECO:0000313" key="2">
    <source>
        <dbReference type="EMBL" id="MBC2473623.1"/>
    </source>
</evidence>
<dbReference type="EMBL" id="JABAGV010000004">
    <property type="protein sequence ID" value="MBC2473623.1"/>
    <property type="molecule type" value="Genomic_DNA"/>
</dbReference>
<evidence type="ECO:0000256" key="1">
    <source>
        <dbReference type="SAM" id="MobiDB-lite"/>
    </source>
</evidence>
<evidence type="ECO:0000313" key="3">
    <source>
        <dbReference type="Proteomes" id="UP001194098"/>
    </source>
</evidence>
<feature type="compositionally biased region" description="Polar residues" evidence="1">
    <location>
        <begin position="1"/>
        <end position="18"/>
    </location>
</feature>
<dbReference type="AlphaFoldDB" id="A0AAW3W454"/>
<evidence type="ECO:0008006" key="4">
    <source>
        <dbReference type="Google" id="ProtNLM"/>
    </source>
</evidence>
<reference evidence="2" key="2">
    <citation type="journal article" date="2022" name="Nat. Biotechnol.">
        <title>Carbon-negative production of acetone and isopropanol by gas fermentation at industrial pilot scale.</title>
        <authorList>
            <person name="Liew F.E."/>
            <person name="Nogle R."/>
            <person name="Abdalla T."/>
            <person name="Rasor B.J."/>
            <person name="Canter C."/>
            <person name="Jensen R.O."/>
            <person name="Wang L."/>
            <person name="Strutz J."/>
            <person name="Chirania P."/>
            <person name="De Tissera S."/>
            <person name="Mueller A.P."/>
            <person name="Ruan Z."/>
            <person name="Gao A."/>
            <person name="Tran L."/>
            <person name="Engle N.L."/>
            <person name="Bromley J.C."/>
            <person name="Daniell J."/>
            <person name="Conrado R."/>
            <person name="Tschaplinski T.J."/>
            <person name="Giannone R.J."/>
            <person name="Hettich R.L."/>
            <person name="Karim A.S."/>
            <person name="Simpson S.D."/>
            <person name="Brown S.D."/>
            <person name="Leang C."/>
            <person name="Jewett M.C."/>
            <person name="Kopke M."/>
        </authorList>
    </citation>
    <scope>NUCLEOTIDE SEQUENCE</scope>
    <source>
        <strain evidence="2">DJ015</strain>
    </source>
</reference>
<proteinExistence type="predicted"/>
<comment type="caution">
    <text evidence="2">The sequence shown here is derived from an EMBL/GenBank/DDBJ whole genome shotgun (WGS) entry which is preliminary data.</text>
</comment>